<protein>
    <submittedName>
        <fullName evidence="1">Uncharacterized protein</fullName>
    </submittedName>
</protein>
<name>A0A9D4ED23_DREPO</name>
<accession>A0A9D4ED23</accession>
<evidence type="ECO:0000313" key="1">
    <source>
        <dbReference type="EMBL" id="KAH3777458.1"/>
    </source>
</evidence>
<comment type="caution">
    <text evidence="1">The sequence shown here is derived from an EMBL/GenBank/DDBJ whole genome shotgun (WGS) entry which is preliminary data.</text>
</comment>
<organism evidence="1 2">
    <name type="scientific">Dreissena polymorpha</name>
    <name type="common">Zebra mussel</name>
    <name type="synonym">Mytilus polymorpha</name>
    <dbReference type="NCBI Taxonomy" id="45954"/>
    <lineage>
        <taxon>Eukaryota</taxon>
        <taxon>Metazoa</taxon>
        <taxon>Spiralia</taxon>
        <taxon>Lophotrochozoa</taxon>
        <taxon>Mollusca</taxon>
        <taxon>Bivalvia</taxon>
        <taxon>Autobranchia</taxon>
        <taxon>Heteroconchia</taxon>
        <taxon>Euheterodonta</taxon>
        <taxon>Imparidentia</taxon>
        <taxon>Neoheterodontei</taxon>
        <taxon>Myida</taxon>
        <taxon>Dreissenoidea</taxon>
        <taxon>Dreissenidae</taxon>
        <taxon>Dreissena</taxon>
    </lineage>
</organism>
<reference evidence="1" key="2">
    <citation type="submission" date="2020-11" db="EMBL/GenBank/DDBJ databases">
        <authorList>
            <person name="McCartney M.A."/>
            <person name="Auch B."/>
            <person name="Kono T."/>
            <person name="Mallez S."/>
            <person name="Becker A."/>
            <person name="Gohl D.M."/>
            <person name="Silverstein K.A.T."/>
            <person name="Koren S."/>
            <person name="Bechman K.B."/>
            <person name="Herman A."/>
            <person name="Abrahante J.E."/>
            <person name="Garbe J."/>
        </authorList>
    </citation>
    <scope>NUCLEOTIDE SEQUENCE</scope>
    <source>
        <strain evidence="1">Duluth1</strain>
        <tissue evidence="1">Whole animal</tissue>
    </source>
</reference>
<evidence type="ECO:0000313" key="2">
    <source>
        <dbReference type="Proteomes" id="UP000828390"/>
    </source>
</evidence>
<gene>
    <name evidence="1" type="ORF">DPMN_178905</name>
</gene>
<reference evidence="1" key="1">
    <citation type="journal article" date="2019" name="bioRxiv">
        <title>The Genome of the Zebra Mussel, Dreissena polymorpha: A Resource for Invasive Species Research.</title>
        <authorList>
            <person name="McCartney M.A."/>
            <person name="Auch B."/>
            <person name="Kono T."/>
            <person name="Mallez S."/>
            <person name="Zhang Y."/>
            <person name="Obille A."/>
            <person name="Becker A."/>
            <person name="Abrahante J.E."/>
            <person name="Garbe J."/>
            <person name="Badalamenti J.P."/>
            <person name="Herman A."/>
            <person name="Mangelson H."/>
            <person name="Liachko I."/>
            <person name="Sullivan S."/>
            <person name="Sone E.D."/>
            <person name="Koren S."/>
            <person name="Silverstein K.A.T."/>
            <person name="Beckman K.B."/>
            <person name="Gohl D.M."/>
        </authorList>
    </citation>
    <scope>NUCLEOTIDE SEQUENCE</scope>
    <source>
        <strain evidence="1">Duluth1</strain>
        <tissue evidence="1">Whole animal</tissue>
    </source>
</reference>
<keyword evidence="2" id="KW-1185">Reference proteome</keyword>
<dbReference type="EMBL" id="JAIWYP010000009">
    <property type="protein sequence ID" value="KAH3777458.1"/>
    <property type="molecule type" value="Genomic_DNA"/>
</dbReference>
<dbReference type="AlphaFoldDB" id="A0A9D4ED23"/>
<sequence>MSLVQGISRFSYAYEGLTPFAVYSVDYISGFTGDLVPHILAFAGGVAELFSLHHVWTDCAPLCPTRSAPVGNSEKHSVVFFMNQYVLKVAVSSECC</sequence>
<proteinExistence type="predicted"/>
<dbReference type="Proteomes" id="UP000828390">
    <property type="component" value="Unassembled WGS sequence"/>
</dbReference>